<comment type="caution">
    <text evidence="2">The sequence shown here is derived from an EMBL/GenBank/DDBJ whole genome shotgun (WGS) entry which is preliminary data.</text>
</comment>
<evidence type="ECO:0000256" key="1">
    <source>
        <dbReference type="SAM" id="Coils"/>
    </source>
</evidence>
<accession>A0A7X0P2R9</accession>
<organism evidence="2 3">
    <name type="scientific">Nonomuraea rubra</name>
    <dbReference type="NCBI Taxonomy" id="46180"/>
    <lineage>
        <taxon>Bacteria</taxon>
        <taxon>Bacillati</taxon>
        <taxon>Actinomycetota</taxon>
        <taxon>Actinomycetes</taxon>
        <taxon>Streptosporangiales</taxon>
        <taxon>Streptosporangiaceae</taxon>
        <taxon>Nonomuraea</taxon>
    </lineage>
</organism>
<keyword evidence="3" id="KW-1185">Reference proteome</keyword>
<feature type="coiled-coil region" evidence="1">
    <location>
        <begin position="55"/>
        <end position="89"/>
    </location>
</feature>
<evidence type="ECO:0008006" key="4">
    <source>
        <dbReference type="Google" id="ProtNLM"/>
    </source>
</evidence>
<sequence>MLRASFERVLASGDCAPDLLLLQRYDIEVPGRAGEFAERYWSVASCPLQGRDGTVRGLVVRLQEVNRRLRGAEARQRRMAEELREMVRRQRTPCSR</sequence>
<dbReference type="EMBL" id="JACHMI010000001">
    <property type="protein sequence ID" value="MBB6554201.1"/>
    <property type="molecule type" value="Genomic_DNA"/>
</dbReference>
<dbReference type="Proteomes" id="UP000565579">
    <property type="component" value="Unassembled WGS sequence"/>
</dbReference>
<protein>
    <recommendedName>
        <fullName evidence="4">PAC domain-containing protein</fullName>
    </recommendedName>
</protein>
<dbReference type="RefSeq" id="WP_246547057.1">
    <property type="nucleotide sequence ID" value="NZ_JACHMI010000001.1"/>
</dbReference>
<dbReference type="Gene3D" id="3.30.450.20">
    <property type="entry name" value="PAS domain"/>
    <property type="match status" value="1"/>
</dbReference>
<keyword evidence="1" id="KW-0175">Coiled coil</keyword>
<evidence type="ECO:0000313" key="2">
    <source>
        <dbReference type="EMBL" id="MBB6554201.1"/>
    </source>
</evidence>
<proteinExistence type="predicted"/>
<gene>
    <name evidence="2" type="ORF">HD593_008996</name>
</gene>
<dbReference type="AlphaFoldDB" id="A0A7X0P2R9"/>
<name>A0A7X0P2R9_9ACTN</name>
<reference evidence="2 3" key="1">
    <citation type="submission" date="2020-08" db="EMBL/GenBank/DDBJ databases">
        <title>Sequencing the genomes of 1000 actinobacteria strains.</title>
        <authorList>
            <person name="Klenk H.-P."/>
        </authorList>
    </citation>
    <scope>NUCLEOTIDE SEQUENCE [LARGE SCALE GENOMIC DNA]</scope>
    <source>
        <strain evidence="2 3">DSM 43768</strain>
    </source>
</reference>
<evidence type="ECO:0000313" key="3">
    <source>
        <dbReference type="Proteomes" id="UP000565579"/>
    </source>
</evidence>